<dbReference type="PANTHER" id="PTHR12203">
    <property type="entry name" value="KDEL LYS-ASP-GLU-LEU CONTAINING - RELATED"/>
    <property type="match status" value="1"/>
</dbReference>
<feature type="region of interest" description="Disordered" evidence="1">
    <location>
        <begin position="553"/>
        <end position="633"/>
    </location>
</feature>
<dbReference type="OrthoDB" id="541052at2759"/>
<protein>
    <recommendedName>
        <fullName evidence="4">Glycosyl transferase CAP10 domain-containing protein</fullName>
    </recommendedName>
</protein>
<evidence type="ECO:0008006" key="4">
    <source>
        <dbReference type="Google" id="ProtNLM"/>
    </source>
</evidence>
<organism evidence="2 3">
    <name type="scientific">Neocucurbitaria cava</name>
    <dbReference type="NCBI Taxonomy" id="798079"/>
    <lineage>
        <taxon>Eukaryota</taxon>
        <taxon>Fungi</taxon>
        <taxon>Dikarya</taxon>
        <taxon>Ascomycota</taxon>
        <taxon>Pezizomycotina</taxon>
        <taxon>Dothideomycetes</taxon>
        <taxon>Pleosporomycetidae</taxon>
        <taxon>Pleosporales</taxon>
        <taxon>Pleosporineae</taxon>
        <taxon>Cucurbitariaceae</taxon>
        <taxon>Neocucurbitaria</taxon>
    </lineage>
</organism>
<accession>A0A9W8Y1I1</accession>
<dbReference type="InterPro" id="IPR051091">
    <property type="entry name" value="O-Glucosyltr/Glycosyltrsf_90"/>
</dbReference>
<evidence type="ECO:0000256" key="1">
    <source>
        <dbReference type="SAM" id="MobiDB-lite"/>
    </source>
</evidence>
<comment type="caution">
    <text evidence="2">The sequence shown here is derived from an EMBL/GenBank/DDBJ whole genome shotgun (WGS) entry which is preliminary data.</text>
</comment>
<gene>
    <name evidence="2" type="ORF">N0V83_008655</name>
</gene>
<dbReference type="Proteomes" id="UP001140560">
    <property type="component" value="Unassembled WGS sequence"/>
</dbReference>
<dbReference type="AlphaFoldDB" id="A0A9W8Y1I1"/>
<dbReference type="EMBL" id="JAPEUY010000016">
    <property type="protein sequence ID" value="KAJ4365039.1"/>
    <property type="molecule type" value="Genomic_DNA"/>
</dbReference>
<keyword evidence="3" id="KW-1185">Reference proteome</keyword>
<evidence type="ECO:0000313" key="2">
    <source>
        <dbReference type="EMBL" id="KAJ4365039.1"/>
    </source>
</evidence>
<dbReference type="PANTHER" id="PTHR12203:SF22">
    <property type="entry name" value="CAPSULE ASSOCIATED PROTEIN"/>
    <property type="match status" value="1"/>
</dbReference>
<sequence length="685" mass="77263">MIVKEGKAGFPEGVHPIEHLMSKAEGRFIQMMLVVQTDSLRDAADAYRKKRGRHPPPGFDAWYKYAASHEAVVIEDFWDQIYQDLAPFWSFEPVLLRKQGHVFSPKLSIRDAKVEAHAYNVYPKLDIWADMLRTLVENENVTLPDMDIPFNVDDEPALLVPWETVDTAVSLARPLLLDSTDVSTEYSGLEDVGTLAADFTFDPEWLGARLTHPDSHLGPRPLWSLVRPACPPGSPARSGHVFNDIWDPEGATSEDHSATALLPLQLPEGTLKGYAENWTRTIDACQQPNLQGLHGAFVTPNAMKVATKLFPLFGDTKLSMSSEILIPGATEWNRSASLSSASNDTWKDKAEKLYWRGPVTQGHDPARYWQRFHRHRLVSMLNATHVEIAEASIHSGNESSVGVGYAKTFKLLPANEYHLKSQTGGQLAEWVNEEANVAFVDLKCDMEVEGHGCPYLDEYFSIAKPSRESNMYKYGIVVDADSGDDGGDLIRSLASGKVTMRASVYRKWYDSRLVPWLHYVPIDNTFVDLYGILEYFQGTQVSEEARHFPHAVGEVQHHEHHFKTPTWETEEDTGEHEHTEQTTDAEADHQHHGSSLASSTVLDVDAPTGNEPHDFEHTHASLRKRDEHGHDAAAKKIADEGRAWAEKVLRKEDMLIYVYRLLLEYARIVDDRRERLGWVMDLSND</sequence>
<name>A0A9W8Y1I1_9PLEO</name>
<feature type="compositionally biased region" description="Basic and acidic residues" evidence="1">
    <location>
        <begin position="575"/>
        <end position="591"/>
    </location>
</feature>
<proteinExistence type="predicted"/>
<feature type="compositionally biased region" description="Basic and acidic residues" evidence="1">
    <location>
        <begin position="611"/>
        <end position="633"/>
    </location>
</feature>
<evidence type="ECO:0000313" key="3">
    <source>
        <dbReference type="Proteomes" id="UP001140560"/>
    </source>
</evidence>
<reference evidence="2" key="1">
    <citation type="submission" date="2022-10" db="EMBL/GenBank/DDBJ databases">
        <title>Tapping the CABI collections for fungal endophytes: first genome assemblies for Collariella, Neodidymelliopsis, Ascochyta clinopodiicola, Didymella pomorum, Didymosphaeria variabile, Neocosmospora piperis and Neocucurbitaria cava.</title>
        <authorList>
            <person name="Hill R."/>
        </authorList>
    </citation>
    <scope>NUCLEOTIDE SEQUENCE</scope>
    <source>
        <strain evidence="2">IMI 356814</strain>
    </source>
</reference>